<sequence>MQGYRTLRKRVLSNLEANLPKSLTYHALDHTLDVLNVCNQYIRREKLSEEDRYLLRMGAIVHDMGFLKGSSNHEEVGAGMAEIIMKDLGVKPKAIEQVKGLVMATKIPQSPKNHLQRIICDADLDYLGRQDYPEISEKLFEELKNMNVISTPQQWKDLQINFLKAHQYHTPFAIKNREPQKQIWLKKLLAS</sequence>
<proteinExistence type="predicted"/>
<dbReference type="STRING" id="237018.SAMN04489723_10171"/>
<dbReference type="Gene3D" id="1.10.3210.10">
    <property type="entry name" value="Hypothetical protein af1432"/>
    <property type="match status" value="1"/>
</dbReference>
<dbReference type="AlphaFoldDB" id="A0A1I0V9K6"/>
<dbReference type="Proteomes" id="UP000198790">
    <property type="component" value="Unassembled WGS sequence"/>
</dbReference>
<dbReference type="CDD" id="cd00077">
    <property type="entry name" value="HDc"/>
    <property type="match status" value="1"/>
</dbReference>
<dbReference type="OrthoDB" id="5728337at2"/>
<dbReference type="EMBL" id="FOKK01000001">
    <property type="protein sequence ID" value="SFA72733.1"/>
    <property type="molecule type" value="Genomic_DNA"/>
</dbReference>
<dbReference type="InterPro" id="IPR006674">
    <property type="entry name" value="HD_domain"/>
</dbReference>
<name>A0A1I0V9K6_9BACT</name>
<reference evidence="2 3" key="1">
    <citation type="submission" date="2016-10" db="EMBL/GenBank/DDBJ databases">
        <authorList>
            <person name="de Groot N.N."/>
        </authorList>
    </citation>
    <scope>NUCLEOTIDE SEQUENCE [LARGE SCALE GENOMIC DNA]</scope>
    <source>
        <strain evidence="2 3">DSM 23399</strain>
    </source>
</reference>
<feature type="domain" description="HD" evidence="1">
    <location>
        <begin position="28"/>
        <end position="123"/>
    </location>
</feature>
<evidence type="ECO:0000259" key="1">
    <source>
        <dbReference type="Pfam" id="PF01966"/>
    </source>
</evidence>
<dbReference type="InterPro" id="IPR003607">
    <property type="entry name" value="HD/PDEase_dom"/>
</dbReference>
<gene>
    <name evidence="2" type="ORF">SAMN04489723_10171</name>
</gene>
<protein>
    <submittedName>
        <fullName evidence="2">HD domain-containing protein</fullName>
    </submittedName>
</protein>
<evidence type="ECO:0000313" key="3">
    <source>
        <dbReference type="Proteomes" id="UP000198790"/>
    </source>
</evidence>
<dbReference type="Pfam" id="PF01966">
    <property type="entry name" value="HD"/>
    <property type="match status" value="1"/>
</dbReference>
<organism evidence="2 3">
    <name type="scientific">Algoriphagus aquimarinus</name>
    <dbReference type="NCBI Taxonomy" id="237018"/>
    <lineage>
        <taxon>Bacteria</taxon>
        <taxon>Pseudomonadati</taxon>
        <taxon>Bacteroidota</taxon>
        <taxon>Cytophagia</taxon>
        <taxon>Cytophagales</taxon>
        <taxon>Cyclobacteriaceae</taxon>
        <taxon>Algoriphagus</taxon>
    </lineage>
</organism>
<accession>A0A1I0V9K6</accession>
<keyword evidence="3" id="KW-1185">Reference proteome</keyword>
<evidence type="ECO:0000313" key="2">
    <source>
        <dbReference type="EMBL" id="SFA72733.1"/>
    </source>
</evidence>
<dbReference type="SUPFAM" id="SSF109604">
    <property type="entry name" value="HD-domain/PDEase-like"/>
    <property type="match status" value="1"/>
</dbReference>
<dbReference type="RefSeq" id="WP_092894187.1">
    <property type="nucleotide sequence ID" value="NZ_FOKK01000001.1"/>
</dbReference>